<organism evidence="2 3">
    <name type="scientific">Pseudoalteromonas aurantia</name>
    <dbReference type="NCBI Taxonomy" id="43654"/>
    <lineage>
        <taxon>Bacteria</taxon>
        <taxon>Pseudomonadati</taxon>
        <taxon>Pseudomonadota</taxon>
        <taxon>Gammaproteobacteria</taxon>
        <taxon>Alteromonadales</taxon>
        <taxon>Pseudoalteromonadaceae</taxon>
        <taxon>Pseudoalteromonas</taxon>
    </lineage>
</organism>
<dbReference type="InterPro" id="IPR029045">
    <property type="entry name" value="ClpP/crotonase-like_dom_sf"/>
</dbReference>
<reference evidence="2 3" key="1">
    <citation type="submission" date="2018-01" db="EMBL/GenBank/DDBJ databases">
        <authorList>
            <person name="Paulsen S."/>
            <person name="Gram L.K."/>
        </authorList>
    </citation>
    <scope>NUCLEOTIDE SEQUENCE [LARGE SCALE GENOMIC DNA]</scope>
    <source>
        <strain evidence="2 3">S3790</strain>
    </source>
</reference>
<protein>
    <submittedName>
        <fullName evidence="2">Peptidase S41</fullName>
    </submittedName>
</protein>
<dbReference type="SUPFAM" id="SSF52096">
    <property type="entry name" value="ClpP/crotonase"/>
    <property type="match status" value="1"/>
</dbReference>
<reference evidence="3" key="2">
    <citation type="submission" date="2019-06" db="EMBL/GenBank/DDBJ databases">
        <title>Co-occurence of chitin degradation, pigmentation and bioactivity in marine Pseudoalteromonas.</title>
        <authorList>
            <person name="Sonnenschein E.C."/>
            <person name="Bech P.K."/>
        </authorList>
    </citation>
    <scope>NUCLEOTIDE SEQUENCE [LARGE SCALE GENOMIC DNA]</scope>
    <source>
        <strain evidence="3">S3790</strain>
    </source>
</reference>
<feature type="signal peptide" evidence="1">
    <location>
        <begin position="1"/>
        <end position="20"/>
    </location>
</feature>
<dbReference type="AlphaFoldDB" id="A0A5S3V734"/>
<comment type="caution">
    <text evidence="2">The sequence shown here is derived from an EMBL/GenBank/DDBJ whole genome shotgun (WGS) entry which is preliminary data.</text>
</comment>
<feature type="chain" id="PRO_5024320086" evidence="1">
    <location>
        <begin position="21"/>
        <end position="413"/>
    </location>
</feature>
<evidence type="ECO:0000313" key="2">
    <source>
        <dbReference type="EMBL" id="TMO66523.1"/>
    </source>
</evidence>
<evidence type="ECO:0000313" key="3">
    <source>
        <dbReference type="Proteomes" id="UP000307217"/>
    </source>
</evidence>
<proteinExistence type="predicted"/>
<dbReference type="Gene3D" id="3.90.226.10">
    <property type="entry name" value="2-enoyl-CoA Hydratase, Chain A, domain 1"/>
    <property type="match status" value="2"/>
</dbReference>
<gene>
    <name evidence="2" type="ORF">CWC19_16130</name>
</gene>
<dbReference type="OrthoDB" id="9799367at2"/>
<accession>A0A5S3V734</accession>
<dbReference type="Proteomes" id="UP000307217">
    <property type="component" value="Unassembled WGS sequence"/>
</dbReference>
<dbReference type="EMBL" id="PNBX01000074">
    <property type="protein sequence ID" value="TMO66523.1"/>
    <property type="molecule type" value="Genomic_DNA"/>
</dbReference>
<name>A0A5S3V734_9GAMM</name>
<keyword evidence="1" id="KW-0732">Signal</keyword>
<sequence>MTMFKQLLLILFSLCCTATAAQPLSAAQWKKDILNLQASVKQHHINPFHTISERTFDQHVSQLLSKVPHLNEAEIEVQISHLLASLGDGHSNYNLMSGPHRHYPFKFQFFGEHLRVVATAKPYQHLIGSELVAINSIAISELQKKLQPYIAGVDNRYSFKVRFAFQITIAKLLFGSGVSREQYTAKFTFKQNTMANTHTVKAVSMHQFAQITRPFKRTNPALTWQPIKLDGIRFAILPAYDTVYIDFDHYPEPLSVITQCDAIQKTIKKSNANALIIDFRGNGGGNFYSGLALSSCLLPLDQFDWQNKIAVLIDHVTFSAAMSNAAQFKSLLNAQIIGTPSGGDPNHYSETHRLSLPHSHRRYSLSKRYYSFNSVSSDALYPDKHLSQSWDEYQQGIDQPLLSTLSLFKNLQR</sequence>
<evidence type="ECO:0000256" key="1">
    <source>
        <dbReference type="SAM" id="SignalP"/>
    </source>
</evidence>